<organism evidence="5 6">
    <name type="scientific">Crocosphaera subtropica (strain ATCC 51142 / BH68)</name>
    <name type="common">Cyanothece sp. (strain ATCC 51142)</name>
    <dbReference type="NCBI Taxonomy" id="43989"/>
    <lineage>
        <taxon>Bacteria</taxon>
        <taxon>Bacillati</taxon>
        <taxon>Cyanobacteriota</taxon>
        <taxon>Cyanophyceae</taxon>
        <taxon>Oscillatoriophycideae</taxon>
        <taxon>Chroococcales</taxon>
        <taxon>Aphanothecaceae</taxon>
        <taxon>Crocosphaera</taxon>
        <taxon>Crocosphaera subtropica</taxon>
    </lineage>
</organism>
<dbReference type="KEGG" id="cyt:cce_2243"/>
<dbReference type="NCBIfam" id="TIGR00229">
    <property type="entry name" value="sensory_box"/>
    <property type="match status" value="3"/>
</dbReference>
<dbReference type="PROSITE" id="PS50883">
    <property type="entry name" value="EAL"/>
    <property type="match status" value="1"/>
</dbReference>
<evidence type="ECO:0000259" key="4">
    <source>
        <dbReference type="PROSITE" id="PS50887"/>
    </source>
</evidence>
<dbReference type="InterPro" id="IPR001633">
    <property type="entry name" value="EAL_dom"/>
</dbReference>
<dbReference type="Pfam" id="PF13426">
    <property type="entry name" value="PAS_9"/>
    <property type="match status" value="1"/>
</dbReference>
<dbReference type="PROSITE" id="PS50887">
    <property type="entry name" value="GGDEF"/>
    <property type="match status" value="1"/>
</dbReference>
<protein>
    <submittedName>
        <fullName evidence="5">Uncharacterized protein</fullName>
    </submittedName>
</protein>
<dbReference type="PANTHER" id="PTHR44757">
    <property type="entry name" value="DIGUANYLATE CYCLASE DGCP"/>
    <property type="match status" value="1"/>
</dbReference>
<accession>B1WPM3</accession>
<dbReference type="CDD" id="cd01948">
    <property type="entry name" value="EAL"/>
    <property type="match status" value="1"/>
</dbReference>
<dbReference type="InterPro" id="IPR029787">
    <property type="entry name" value="Nucleotide_cyclase"/>
</dbReference>
<dbReference type="InterPro" id="IPR052155">
    <property type="entry name" value="Biofilm_reg_signaling"/>
</dbReference>
<dbReference type="InterPro" id="IPR013767">
    <property type="entry name" value="PAS_fold"/>
</dbReference>
<dbReference type="eggNOG" id="COG5001">
    <property type="taxonomic scope" value="Bacteria"/>
</dbReference>
<dbReference type="PROSITE" id="PS50113">
    <property type="entry name" value="PAC"/>
    <property type="match status" value="2"/>
</dbReference>
<feature type="domain" description="PAS" evidence="1">
    <location>
        <begin position="311"/>
        <end position="354"/>
    </location>
</feature>
<feature type="domain" description="GGDEF" evidence="4">
    <location>
        <begin position="472"/>
        <end position="605"/>
    </location>
</feature>
<dbReference type="FunFam" id="3.30.70.270:FF:000001">
    <property type="entry name" value="Diguanylate cyclase domain protein"/>
    <property type="match status" value="1"/>
</dbReference>
<evidence type="ECO:0000313" key="6">
    <source>
        <dbReference type="Proteomes" id="UP000001203"/>
    </source>
</evidence>
<dbReference type="InterPro" id="IPR000700">
    <property type="entry name" value="PAS-assoc_C"/>
</dbReference>
<dbReference type="SUPFAM" id="SSF55073">
    <property type="entry name" value="Nucleotide cyclase"/>
    <property type="match status" value="1"/>
</dbReference>
<feature type="domain" description="PAC" evidence="2">
    <location>
        <begin position="387"/>
        <end position="440"/>
    </location>
</feature>
<dbReference type="InterPro" id="IPR000160">
    <property type="entry name" value="GGDEF_dom"/>
</dbReference>
<dbReference type="SMART" id="SM00052">
    <property type="entry name" value="EAL"/>
    <property type="match status" value="1"/>
</dbReference>
<proteinExistence type="predicted"/>
<dbReference type="InterPro" id="IPR035919">
    <property type="entry name" value="EAL_sf"/>
</dbReference>
<dbReference type="Gene3D" id="3.30.450.20">
    <property type="entry name" value="PAS domain"/>
    <property type="match status" value="3"/>
</dbReference>
<name>B1WPM3_CROS5</name>
<dbReference type="STRING" id="43989.cce_2243"/>
<dbReference type="AlphaFoldDB" id="B1WPM3"/>
<dbReference type="SUPFAM" id="SSF55785">
    <property type="entry name" value="PYP-like sensor domain (PAS domain)"/>
    <property type="match status" value="3"/>
</dbReference>
<dbReference type="OrthoDB" id="9813903at2"/>
<dbReference type="SMART" id="SM00086">
    <property type="entry name" value="PAC"/>
    <property type="match status" value="2"/>
</dbReference>
<dbReference type="InterPro" id="IPR043128">
    <property type="entry name" value="Rev_trsase/Diguanyl_cyclase"/>
</dbReference>
<dbReference type="Pfam" id="PF00563">
    <property type="entry name" value="EAL"/>
    <property type="match status" value="1"/>
</dbReference>
<dbReference type="PANTHER" id="PTHR44757:SF4">
    <property type="entry name" value="DIGUANYLATE CYCLASE DGCE-RELATED"/>
    <property type="match status" value="1"/>
</dbReference>
<dbReference type="Pfam" id="PF00989">
    <property type="entry name" value="PAS"/>
    <property type="match status" value="1"/>
</dbReference>
<evidence type="ECO:0000259" key="1">
    <source>
        <dbReference type="PROSITE" id="PS50112"/>
    </source>
</evidence>
<dbReference type="SMART" id="SM00091">
    <property type="entry name" value="PAS"/>
    <property type="match status" value="3"/>
</dbReference>
<dbReference type="HOGENOM" id="CLU_000445_70_20_3"/>
<dbReference type="EMBL" id="CP000806">
    <property type="protein sequence ID" value="ACB51593.1"/>
    <property type="molecule type" value="Genomic_DNA"/>
</dbReference>
<dbReference type="Gene3D" id="3.30.70.270">
    <property type="match status" value="1"/>
</dbReference>
<dbReference type="Gene3D" id="3.20.20.450">
    <property type="entry name" value="EAL domain"/>
    <property type="match status" value="1"/>
</dbReference>
<evidence type="ECO:0000259" key="3">
    <source>
        <dbReference type="PROSITE" id="PS50883"/>
    </source>
</evidence>
<keyword evidence="6" id="KW-1185">Reference proteome</keyword>
<dbReference type="Pfam" id="PF08448">
    <property type="entry name" value="PAS_4"/>
    <property type="match status" value="1"/>
</dbReference>
<evidence type="ECO:0000259" key="2">
    <source>
        <dbReference type="PROSITE" id="PS50113"/>
    </source>
</evidence>
<sequence length="867" mass="99014">MNEKSVSININRKTWQKLDQYCQASGKIESAVLEELISLLDKPSILENSNPIQQFQEFSNTIPVPILLIQSINGSINYANPKALSLLGFSLESLLTFSFLDLCEESPQKELLIQQLKTQKSKGNYEVKLKKQDNNYLYASIFLQPLEWNQNLLMVSWCDITIRYQVEQELKEKKAFLQLVLDNIPQLIFWKDTNSIFLGCNRLWAKAAGIVDPEQVRGKTDYDIYNDPNNKHLDPPNNNLNYYREQDLRVINTGKPQLNFVEQKRNPEGQEVWYNTNKIPIKDSKGNIVGVLGTIENITERKLVERALFEEKELAKVTLNSIGEAVITTDSQGIIQDFNPIAQQLTGWTTKEAIYQPISKIFKLIDNGGNSLDNPIYEVLRSSQNQRERRTGILQAKNREQYEIDMVITPIRGQNYQILGTVLIFRDITQASQLAHQLSWEASHDPLTGLVNRRELEKQLTLALEAYKSENIEHILCYLDLDQFKVINDTCGHVAGDELLKEVTHLLQARVRSSDILARLGGDEFGLLLKGCSLKKAEAIANNLRQLVKNFRFTWDNQVFSIGVSIGIVAINQDIKTITSFLNAADAACYAAKERGRNCVYVYQDSDYEVTQQIGQSQWIVRLNNALTDNRFRLYSQKIISIQSPEKVHHEILLRLLDESGNLVSPFAFIPAAERYNLMADIDQWVISNFFKVYSEAYQTQPDLDTTEFKSLYTINLSAISLKNSQLCHFIEEQLSSYKVNPQHLCFEITETTAITNLTEAVQLIEAIKRLGCYFALDDFGSGMSSLSYLKHLPVDYLKIDGSFVKNLTKDSVNYGLIDCFHRIGHVMNMETVAEWVEDQEILQILEEIGVDYAQGYGIERPIPLSF</sequence>
<evidence type="ECO:0000313" key="5">
    <source>
        <dbReference type="EMBL" id="ACB51593.1"/>
    </source>
</evidence>
<gene>
    <name evidence="5" type="ordered locus">cce_2243</name>
</gene>
<dbReference type="RefSeq" id="WP_009546988.1">
    <property type="nucleotide sequence ID" value="NC_010546.1"/>
</dbReference>
<feature type="domain" description="EAL" evidence="3">
    <location>
        <begin position="616"/>
        <end position="867"/>
    </location>
</feature>
<dbReference type="Pfam" id="PF00990">
    <property type="entry name" value="GGDEF"/>
    <property type="match status" value="1"/>
</dbReference>
<dbReference type="Proteomes" id="UP000001203">
    <property type="component" value="Chromosome circular"/>
</dbReference>
<dbReference type="GO" id="GO:0006355">
    <property type="term" value="P:regulation of DNA-templated transcription"/>
    <property type="evidence" value="ECO:0007669"/>
    <property type="project" value="InterPro"/>
</dbReference>
<dbReference type="InterPro" id="IPR001610">
    <property type="entry name" value="PAC"/>
</dbReference>
<dbReference type="NCBIfam" id="TIGR00254">
    <property type="entry name" value="GGDEF"/>
    <property type="match status" value="1"/>
</dbReference>
<dbReference type="SUPFAM" id="SSF141868">
    <property type="entry name" value="EAL domain-like"/>
    <property type="match status" value="1"/>
</dbReference>
<dbReference type="PROSITE" id="PS50112">
    <property type="entry name" value="PAS"/>
    <property type="match status" value="1"/>
</dbReference>
<dbReference type="InterPro" id="IPR013656">
    <property type="entry name" value="PAS_4"/>
</dbReference>
<reference evidence="5 6" key="1">
    <citation type="journal article" date="2008" name="Proc. Natl. Acad. Sci. U.S.A.">
        <title>The genome of Cyanothece 51142, a unicellular diazotrophic cyanobacterium important in the marine nitrogen cycle.</title>
        <authorList>
            <person name="Welsh E.A."/>
            <person name="Liberton M."/>
            <person name="Stoeckel J."/>
            <person name="Loh T."/>
            <person name="Elvitigala T."/>
            <person name="Wang C."/>
            <person name="Wollam A."/>
            <person name="Fulton R.S."/>
            <person name="Clifton S.W."/>
            <person name="Jacobs J.M."/>
            <person name="Aurora R."/>
            <person name="Ghosh B.K."/>
            <person name="Sherman L.A."/>
            <person name="Smith R.D."/>
            <person name="Wilson R.K."/>
            <person name="Pakrasi H.B."/>
        </authorList>
    </citation>
    <scope>NUCLEOTIDE SEQUENCE [LARGE SCALE GENOMIC DNA]</scope>
    <source>
        <strain evidence="6">ATCC 51142 / BH68</strain>
    </source>
</reference>
<feature type="domain" description="PAC" evidence="2">
    <location>
        <begin position="244"/>
        <end position="310"/>
    </location>
</feature>
<dbReference type="InterPro" id="IPR000014">
    <property type="entry name" value="PAS"/>
</dbReference>
<dbReference type="CDD" id="cd00130">
    <property type="entry name" value="PAS"/>
    <property type="match status" value="2"/>
</dbReference>
<dbReference type="CDD" id="cd01949">
    <property type="entry name" value="GGDEF"/>
    <property type="match status" value="1"/>
</dbReference>
<dbReference type="InterPro" id="IPR035965">
    <property type="entry name" value="PAS-like_dom_sf"/>
</dbReference>
<dbReference type="SMART" id="SM00267">
    <property type="entry name" value="GGDEF"/>
    <property type="match status" value="1"/>
</dbReference>